<organism evidence="1 2">
    <name type="scientific">Pleurodeles waltl</name>
    <name type="common">Iberian ribbed newt</name>
    <dbReference type="NCBI Taxonomy" id="8319"/>
    <lineage>
        <taxon>Eukaryota</taxon>
        <taxon>Metazoa</taxon>
        <taxon>Chordata</taxon>
        <taxon>Craniata</taxon>
        <taxon>Vertebrata</taxon>
        <taxon>Euteleostomi</taxon>
        <taxon>Amphibia</taxon>
        <taxon>Batrachia</taxon>
        <taxon>Caudata</taxon>
        <taxon>Salamandroidea</taxon>
        <taxon>Salamandridae</taxon>
        <taxon>Pleurodelinae</taxon>
        <taxon>Pleurodeles</taxon>
    </lineage>
</organism>
<reference evidence="1" key="1">
    <citation type="journal article" date="2022" name="bioRxiv">
        <title>Sequencing and chromosome-scale assembly of the giantPleurodeles waltlgenome.</title>
        <authorList>
            <person name="Brown T."/>
            <person name="Elewa A."/>
            <person name="Iarovenko S."/>
            <person name="Subramanian E."/>
            <person name="Araus A.J."/>
            <person name="Petzold A."/>
            <person name="Susuki M."/>
            <person name="Suzuki K.-i.T."/>
            <person name="Hayashi T."/>
            <person name="Toyoda A."/>
            <person name="Oliveira C."/>
            <person name="Osipova E."/>
            <person name="Leigh N.D."/>
            <person name="Simon A."/>
            <person name="Yun M.H."/>
        </authorList>
    </citation>
    <scope>NUCLEOTIDE SEQUENCE</scope>
    <source>
        <strain evidence="1">20211129_DDA</strain>
        <tissue evidence="1">Liver</tissue>
    </source>
</reference>
<sequence length="134" mass="14589">MGHTWQLGGPEDYSPQHLLRQEPRLFMPSGASKEAVLPALRDIPGSWGAPEDYSPKHLLQQERGCLCQSALLRRQHCPMNGTFLATEGDQRTPAPLAAGAMAVHAIRRLLGGRVARCAVHTWQPGGHLPLSSVI</sequence>
<evidence type="ECO:0000313" key="1">
    <source>
        <dbReference type="EMBL" id="KAJ1173494.1"/>
    </source>
</evidence>
<name>A0AAV7TAD3_PLEWA</name>
<dbReference type="EMBL" id="JANPWB010000007">
    <property type="protein sequence ID" value="KAJ1173494.1"/>
    <property type="molecule type" value="Genomic_DNA"/>
</dbReference>
<accession>A0AAV7TAD3</accession>
<comment type="caution">
    <text evidence="1">The sequence shown here is derived from an EMBL/GenBank/DDBJ whole genome shotgun (WGS) entry which is preliminary data.</text>
</comment>
<proteinExistence type="predicted"/>
<keyword evidence="2" id="KW-1185">Reference proteome</keyword>
<evidence type="ECO:0000313" key="2">
    <source>
        <dbReference type="Proteomes" id="UP001066276"/>
    </source>
</evidence>
<gene>
    <name evidence="1" type="ORF">NDU88_005326</name>
</gene>
<dbReference type="Proteomes" id="UP001066276">
    <property type="component" value="Chromosome 4_1"/>
</dbReference>
<protein>
    <submittedName>
        <fullName evidence="1">Uncharacterized protein</fullName>
    </submittedName>
</protein>
<dbReference type="AlphaFoldDB" id="A0AAV7TAD3"/>